<sequence>MECVNVATASIGFGGYQIVGDKKIPYSELEVIDYYFEKQSLFKKPM</sequence>
<evidence type="ECO:0000313" key="2">
    <source>
        <dbReference type="Proteomes" id="UP000198860"/>
    </source>
</evidence>
<dbReference type="EMBL" id="FNIZ01000031">
    <property type="protein sequence ID" value="SDP74149.1"/>
    <property type="molecule type" value="Genomic_DNA"/>
</dbReference>
<protein>
    <submittedName>
        <fullName evidence="1">Uncharacterized protein</fullName>
    </submittedName>
</protein>
<keyword evidence="2" id="KW-1185">Reference proteome</keyword>
<proteinExistence type="predicted"/>
<name>A0A1H0V6H2_HALAD</name>
<dbReference type="Proteomes" id="UP000198860">
    <property type="component" value="Unassembled WGS sequence"/>
</dbReference>
<evidence type="ECO:0000313" key="1">
    <source>
        <dbReference type="EMBL" id="SDP74149.1"/>
    </source>
</evidence>
<gene>
    <name evidence="1" type="ORF">SAMN05421677_13128</name>
</gene>
<dbReference type="RefSeq" id="WP_167356129.1">
    <property type="nucleotide sequence ID" value="NZ_FNIZ01000031.1"/>
</dbReference>
<reference evidence="2" key="1">
    <citation type="submission" date="2016-10" db="EMBL/GenBank/DDBJ databases">
        <authorList>
            <person name="Varghese N."/>
            <person name="Submissions S."/>
        </authorList>
    </citation>
    <scope>NUCLEOTIDE SEQUENCE [LARGE SCALE GENOMIC DNA]</scope>
    <source>
        <strain evidence="2">CGMCC 1.3703</strain>
    </source>
</reference>
<dbReference type="STRING" id="240303.SAMN05421677_13128"/>
<accession>A0A1H0V6H2</accession>
<dbReference type="AlphaFoldDB" id="A0A1H0V6H2"/>
<organism evidence="1 2">
    <name type="scientific">Halobacillus aidingensis</name>
    <dbReference type="NCBI Taxonomy" id="240303"/>
    <lineage>
        <taxon>Bacteria</taxon>
        <taxon>Bacillati</taxon>
        <taxon>Bacillota</taxon>
        <taxon>Bacilli</taxon>
        <taxon>Bacillales</taxon>
        <taxon>Bacillaceae</taxon>
        <taxon>Halobacillus</taxon>
    </lineage>
</organism>